<dbReference type="Pfam" id="PF05848">
    <property type="entry name" value="CtsR"/>
    <property type="match status" value="1"/>
</dbReference>
<accession>B8D091</accession>
<proteinExistence type="inferred from homology"/>
<gene>
    <name evidence="10" type="ordered locus">Hore_00840</name>
</gene>
<evidence type="ECO:0000256" key="1">
    <source>
        <dbReference type="ARBA" id="ARBA00010189"/>
    </source>
</evidence>
<evidence type="ECO:0000313" key="11">
    <source>
        <dbReference type="Proteomes" id="UP000000719"/>
    </source>
</evidence>
<evidence type="ECO:0000256" key="7">
    <source>
        <dbReference type="PIRNR" id="PIRNR010607"/>
    </source>
</evidence>
<comment type="similarity">
    <text evidence="1 7">Belongs to the CtsR family.</text>
</comment>
<dbReference type="PIRSF" id="PIRSF010607">
    <property type="entry name" value="Txn_repr_CtsR"/>
    <property type="match status" value="1"/>
</dbReference>
<dbReference type="KEGG" id="hor:Hore_00840"/>
<reference evidence="10 11" key="1">
    <citation type="journal article" date="2009" name="PLoS ONE">
        <title>Genome analysis of the anaerobic thermohalophilic bacterium Halothermothrix orenii.</title>
        <authorList>
            <person name="Mavromatis K."/>
            <person name="Ivanova N."/>
            <person name="Anderson I."/>
            <person name="Lykidis A."/>
            <person name="Hooper S.D."/>
            <person name="Sun H."/>
            <person name="Kunin V."/>
            <person name="Lapidus A."/>
            <person name="Hugenholtz P."/>
            <person name="Patel B."/>
            <person name="Kyrpides N.C."/>
        </authorList>
    </citation>
    <scope>NUCLEOTIDE SEQUENCE [LARGE SCALE GENOMIC DNA]</scope>
    <source>
        <strain evidence="11">H 168 / OCM 544 / DSM 9562</strain>
    </source>
</reference>
<name>B8D091_HALOH</name>
<dbReference type="Pfam" id="PF17727">
    <property type="entry name" value="CtsR_C"/>
    <property type="match status" value="1"/>
</dbReference>
<dbReference type="AlphaFoldDB" id="B8D091"/>
<evidence type="ECO:0000256" key="2">
    <source>
        <dbReference type="ARBA" id="ARBA00014129"/>
    </source>
</evidence>
<keyword evidence="3 7" id="KW-0678">Repressor</keyword>
<dbReference type="InterPro" id="IPR041902">
    <property type="entry name" value="CtsR_N_sf"/>
</dbReference>
<evidence type="ECO:0000256" key="6">
    <source>
        <dbReference type="ARBA" id="ARBA00023163"/>
    </source>
</evidence>
<keyword evidence="5 7" id="KW-0238">DNA-binding</keyword>
<evidence type="ECO:0000256" key="3">
    <source>
        <dbReference type="ARBA" id="ARBA00022491"/>
    </source>
</evidence>
<dbReference type="InterPro" id="IPR041908">
    <property type="entry name" value="CtsR_C_sf"/>
</dbReference>
<dbReference type="OrthoDB" id="1680813at2"/>
<dbReference type="EMBL" id="CP001098">
    <property type="protein sequence ID" value="ACL68845.1"/>
    <property type="molecule type" value="Genomic_DNA"/>
</dbReference>
<dbReference type="InterPro" id="IPR040465">
    <property type="entry name" value="CtsR_N"/>
</dbReference>
<dbReference type="Gene3D" id="1.10.1200.150">
    <property type="entry name" value="Transcriptional regulator CtsR, C-terminal domain"/>
    <property type="match status" value="1"/>
</dbReference>
<evidence type="ECO:0000259" key="9">
    <source>
        <dbReference type="Pfam" id="PF17727"/>
    </source>
</evidence>
<evidence type="ECO:0000256" key="5">
    <source>
        <dbReference type="ARBA" id="ARBA00023125"/>
    </source>
</evidence>
<keyword evidence="4 7" id="KW-0805">Transcription regulation</keyword>
<feature type="domain" description="CtsR C-terminal dimerization" evidence="9">
    <location>
        <begin position="77"/>
        <end position="147"/>
    </location>
</feature>
<dbReference type="STRING" id="373903.Hore_00840"/>
<keyword evidence="11" id="KW-1185">Reference proteome</keyword>
<evidence type="ECO:0000256" key="4">
    <source>
        <dbReference type="ARBA" id="ARBA00023015"/>
    </source>
</evidence>
<dbReference type="InterPro" id="IPR041473">
    <property type="entry name" value="CtsR_C"/>
</dbReference>
<dbReference type="Gene3D" id="3.30.56.130">
    <property type="entry name" value="Transcriptional regulator CtsR, winged HTH domain"/>
    <property type="match status" value="1"/>
</dbReference>
<dbReference type="eggNOG" id="COG4463">
    <property type="taxonomic scope" value="Bacteria"/>
</dbReference>
<dbReference type="RefSeq" id="WP_012635044.1">
    <property type="nucleotide sequence ID" value="NC_011899.1"/>
</dbReference>
<dbReference type="Proteomes" id="UP000000719">
    <property type="component" value="Chromosome"/>
</dbReference>
<dbReference type="HOGENOM" id="CLU_118139_0_0_9"/>
<dbReference type="GO" id="GO:0006355">
    <property type="term" value="P:regulation of DNA-templated transcription"/>
    <property type="evidence" value="ECO:0007669"/>
    <property type="project" value="UniProtKB-UniRule"/>
</dbReference>
<keyword evidence="6 7" id="KW-0804">Transcription</keyword>
<evidence type="ECO:0000259" key="8">
    <source>
        <dbReference type="Pfam" id="PF05848"/>
    </source>
</evidence>
<protein>
    <recommendedName>
        <fullName evidence="2 7">Transcriptional regulator CtsR</fullName>
    </recommendedName>
</protein>
<evidence type="ECO:0000313" key="10">
    <source>
        <dbReference type="EMBL" id="ACL68845.1"/>
    </source>
</evidence>
<dbReference type="GO" id="GO:0003677">
    <property type="term" value="F:DNA binding"/>
    <property type="evidence" value="ECO:0007669"/>
    <property type="project" value="UniProtKB-UniRule"/>
</dbReference>
<feature type="domain" description="CtsR N-terminal HTH" evidence="8">
    <location>
        <begin position="3"/>
        <end position="72"/>
    </location>
</feature>
<organism evidence="10 11">
    <name type="scientific">Halothermothrix orenii (strain H 168 / OCM 544 / DSM 9562)</name>
    <dbReference type="NCBI Taxonomy" id="373903"/>
    <lineage>
        <taxon>Bacteria</taxon>
        <taxon>Bacillati</taxon>
        <taxon>Bacillota</taxon>
        <taxon>Clostridia</taxon>
        <taxon>Halanaerobiales</taxon>
        <taxon>Halothermotrichaceae</taxon>
        <taxon>Halothermothrix</taxon>
    </lineage>
</organism>
<dbReference type="InterPro" id="IPR008463">
    <property type="entry name" value="CtsR"/>
</dbReference>
<sequence>MASLADQIEKYLRKLLTKYEGEVEIKRNQLASDFDCVPSQINYVLNTRFTVEKGYLVESQRGGGGYIRIIRVSLDSNRKTLKELISRIDGPITQREAEGIIDRLFDNNFITEKERDIMKVAVNRKYINVELPHRDYIRSRLLRGMLKTIIKHEDEEG</sequence>